<dbReference type="RefSeq" id="WP_078395115.1">
    <property type="nucleotide sequence ID" value="NZ_CP016374.1"/>
</dbReference>
<gene>
    <name evidence="2" type="ORF">BBD32_02625</name>
</gene>
<feature type="region of interest" description="Disordered" evidence="1">
    <location>
        <begin position="47"/>
        <end position="66"/>
    </location>
</feature>
<evidence type="ECO:0000313" key="2">
    <source>
        <dbReference type="EMBL" id="AQX00435.1"/>
    </source>
</evidence>
<evidence type="ECO:0000313" key="3">
    <source>
        <dbReference type="Proteomes" id="UP000190848"/>
    </source>
</evidence>
<organism evidence="2 3">
    <name type="scientific">Elizabethkingia anophelis</name>
    <dbReference type="NCBI Taxonomy" id="1117645"/>
    <lineage>
        <taxon>Bacteria</taxon>
        <taxon>Pseudomonadati</taxon>
        <taxon>Bacteroidota</taxon>
        <taxon>Flavobacteriia</taxon>
        <taxon>Flavobacteriales</taxon>
        <taxon>Weeksellaceae</taxon>
        <taxon>Elizabethkingia</taxon>
    </lineage>
</organism>
<proteinExistence type="predicted"/>
<name>A0AAU8VBZ3_9FLAO</name>
<reference evidence="2 3" key="1">
    <citation type="submission" date="2016-07" db="EMBL/GenBank/DDBJ databases">
        <title>Revisiting the taxonomy of the Elizabethkingia Genus using Whole-Genome Sequencing, Optical Mapping, and MALDI-TOF, along with proposal of three novel Elizabethkingia species: Elizabethkingia bruuniana sp. nov., Elizabethkingia ursingii sp. nov., and Elizabethkingia occulta sp. nov.</title>
        <authorList>
            <person name="Nicholson A.C."/>
        </authorList>
    </citation>
    <scope>NUCLEOTIDE SEQUENCE [LARGE SCALE GENOMIC DNA]</scope>
    <source>
        <strain evidence="2 3">F3201</strain>
    </source>
</reference>
<accession>A0AAU8VBZ3</accession>
<evidence type="ECO:0000256" key="1">
    <source>
        <dbReference type="SAM" id="MobiDB-lite"/>
    </source>
</evidence>
<sequence>MQEKITYGLESISFEDVVKKDSETIFVNPMMQNASFECDMLIPSRISPQAESNESKDNFISKYKKGKCPQGKSRSVSVKLYKQSV</sequence>
<dbReference type="EMBL" id="CP016374">
    <property type="protein sequence ID" value="AQX00435.1"/>
    <property type="molecule type" value="Genomic_DNA"/>
</dbReference>
<dbReference type="Proteomes" id="UP000190848">
    <property type="component" value="Chromosome"/>
</dbReference>
<dbReference type="AlphaFoldDB" id="A0AAU8VBZ3"/>
<protein>
    <submittedName>
        <fullName evidence="2">Uncharacterized protein</fullName>
    </submittedName>
</protein>